<dbReference type="EMBL" id="JAACJM010000464">
    <property type="protein sequence ID" value="KAF5317874.1"/>
    <property type="molecule type" value="Genomic_DNA"/>
</dbReference>
<dbReference type="PANTHER" id="PTHR35043">
    <property type="entry name" value="TRANSCRIPTION FACTOR DOMAIN-CONTAINING PROTEIN"/>
    <property type="match status" value="1"/>
</dbReference>
<dbReference type="OrthoDB" id="9451547at2759"/>
<keyword evidence="1" id="KW-0812">Transmembrane</keyword>
<keyword evidence="1" id="KW-0472">Membrane</keyword>
<comment type="caution">
    <text evidence="2">The sequence shown here is derived from an EMBL/GenBank/DDBJ whole genome shotgun (WGS) entry which is preliminary data.</text>
</comment>
<accession>A0A8H5B781</accession>
<name>A0A8H5B781_9AGAR</name>
<feature type="transmembrane region" description="Helical" evidence="1">
    <location>
        <begin position="335"/>
        <end position="363"/>
    </location>
</feature>
<proteinExistence type="predicted"/>
<keyword evidence="1" id="KW-1133">Transmembrane helix</keyword>
<evidence type="ECO:0000256" key="1">
    <source>
        <dbReference type="SAM" id="Phobius"/>
    </source>
</evidence>
<dbReference type="AlphaFoldDB" id="A0A8H5B781"/>
<dbReference type="Proteomes" id="UP000559256">
    <property type="component" value="Unassembled WGS sequence"/>
</dbReference>
<protein>
    <submittedName>
        <fullName evidence="2">Uncharacterized protein</fullName>
    </submittedName>
</protein>
<evidence type="ECO:0000313" key="2">
    <source>
        <dbReference type="EMBL" id="KAF5317874.1"/>
    </source>
</evidence>
<feature type="transmembrane region" description="Helical" evidence="1">
    <location>
        <begin position="47"/>
        <end position="72"/>
    </location>
</feature>
<dbReference type="PANTHER" id="PTHR35043:SF7">
    <property type="entry name" value="TRANSCRIPTION FACTOR DOMAIN-CONTAINING PROTEIN"/>
    <property type="match status" value="1"/>
</dbReference>
<feature type="transmembrane region" description="Helical" evidence="1">
    <location>
        <begin position="16"/>
        <end position="35"/>
    </location>
</feature>
<feature type="transmembrane region" description="Helical" evidence="1">
    <location>
        <begin position="252"/>
        <end position="271"/>
    </location>
</feature>
<reference evidence="2 3" key="1">
    <citation type="journal article" date="2020" name="ISME J.">
        <title>Uncovering the hidden diversity of litter-decomposition mechanisms in mushroom-forming fungi.</title>
        <authorList>
            <person name="Floudas D."/>
            <person name="Bentzer J."/>
            <person name="Ahren D."/>
            <person name="Johansson T."/>
            <person name="Persson P."/>
            <person name="Tunlid A."/>
        </authorList>
    </citation>
    <scope>NUCLEOTIDE SEQUENCE [LARGE SCALE GENOMIC DNA]</scope>
    <source>
        <strain evidence="2 3">CBS 291.85</strain>
    </source>
</reference>
<evidence type="ECO:0000313" key="3">
    <source>
        <dbReference type="Proteomes" id="UP000559256"/>
    </source>
</evidence>
<feature type="transmembrane region" description="Helical" evidence="1">
    <location>
        <begin position="283"/>
        <end position="305"/>
    </location>
</feature>
<sequence length="383" mass="43720">MASDSSCNDINDCRKIFDITWGCAVTIFACTWVSVHPNVPPPDSGRIFIALRRCFLMVIAVIAPEIMIIFALQYRLSITHGFFISMGGFVTRQGHHPITLPSQLTEEILLDIKATKVQDIEDKSKGDAVSKGLALLQTSWFLVQILTRAIQHLPITELEIATVAFAILNLLMYGLWWFKPLDVQRPIMIGLGPEDISISSTISWRQLLLSFHFLDLLVGDYYPNREESVSVPIIWAGSDKPTEAEAKTVPSVVTFVACIFGAIHCFAWNFSFPTSIEQMMWRISAAFVALFPFVYFLGWATHYIWEDLDWQSLLKRFRLLRYISSFLKGIFYNDIVVLIIVSFGVLLYVVCRLILLTIIFTTLRSLPSDAYRDIDWTRYLPHM</sequence>
<organism evidence="2 3">
    <name type="scientific">Tetrapyrgos nigripes</name>
    <dbReference type="NCBI Taxonomy" id="182062"/>
    <lineage>
        <taxon>Eukaryota</taxon>
        <taxon>Fungi</taxon>
        <taxon>Dikarya</taxon>
        <taxon>Basidiomycota</taxon>
        <taxon>Agaricomycotina</taxon>
        <taxon>Agaricomycetes</taxon>
        <taxon>Agaricomycetidae</taxon>
        <taxon>Agaricales</taxon>
        <taxon>Marasmiineae</taxon>
        <taxon>Marasmiaceae</taxon>
        <taxon>Tetrapyrgos</taxon>
    </lineage>
</organism>
<gene>
    <name evidence="2" type="ORF">D9758_018855</name>
</gene>
<feature type="transmembrane region" description="Helical" evidence="1">
    <location>
        <begin position="158"/>
        <end position="178"/>
    </location>
</feature>
<keyword evidence="3" id="KW-1185">Reference proteome</keyword>